<dbReference type="PANTHER" id="PTHR33406">
    <property type="entry name" value="MEMBRANE PROTEIN MJ1562-RELATED"/>
    <property type="match status" value="1"/>
</dbReference>
<dbReference type="EMBL" id="JBJDQH010000006">
    <property type="protein sequence ID" value="MFK4267195.1"/>
    <property type="molecule type" value="Genomic_DNA"/>
</dbReference>
<comment type="subcellular location">
    <subcellularLocation>
        <location evidence="1">Cell membrane</location>
        <topology evidence="1">Multi-pass membrane protein</topology>
    </subcellularLocation>
</comment>
<evidence type="ECO:0000256" key="4">
    <source>
        <dbReference type="ARBA" id="ARBA00022692"/>
    </source>
</evidence>
<protein>
    <submittedName>
        <fullName evidence="10">MMPL family transporter</fullName>
    </submittedName>
</protein>
<keyword evidence="6 8" id="KW-0472">Membrane</keyword>
<evidence type="ECO:0000313" key="10">
    <source>
        <dbReference type="EMBL" id="MFK4267195.1"/>
    </source>
</evidence>
<dbReference type="Pfam" id="PF03176">
    <property type="entry name" value="MMPL"/>
    <property type="match status" value="2"/>
</dbReference>
<feature type="region of interest" description="Disordered" evidence="7">
    <location>
        <begin position="344"/>
        <end position="363"/>
    </location>
</feature>
<feature type="transmembrane region" description="Helical" evidence="8">
    <location>
        <begin position="542"/>
        <end position="561"/>
    </location>
</feature>
<feature type="transmembrane region" description="Helical" evidence="8">
    <location>
        <begin position="573"/>
        <end position="593"/>
    </location>
</feature>
<dbReference type="InterPro" id="IPR000731">
    <property type="entry name" value="SSD"/>
</dbReference>
<evidence type="ECO:0000259" key="9">
    <source>
        <dbReference type="PROSITE" id="PS50156"/>
    </source>
</evidence>
<organism evidence="10 11">
    <name type="scientific">Streptomyces milbemycinicus</name>
    <dbReference type="NCBI Taxonomy" id="476552"/>
    <lineage>
        <taxon>Bacteria</taxon>
        <taxon>Bacillati</taxon>
        <taxon>Actinomycetota</taxon>
        <taxon>Actinomycetes</taxon>
        <taxon>Kitasatosporales</taxon>
        <taxon>Streptomycetaceae</taxon>
        <taxon>Streptomyces</taxon>
    </lineage>
</organism>
<sequence>MAAFLYRLGRLAFRRRWWVTLLWVAVLAAVGFGAVKAPAAPDTGDSMPGIESQKAFDLMDQRFPGAKADGASARIVFVAPHGEKVTAADNRAAVEKVVHGVAGSGQVAGAVDPFQARAVSKDAGTAYATVTYKVKADDLTDASKKTLEDSVQQARDAGLTVEVGGNALATQPAAGGAAEGIGIAIAAVVLLITFGSLAAAGLPLLTAVVGVGISIASIMALASTFGLSGTTGTLASMLGLAVGIDYAMFVVSRYREERARGHEPEEAAGLAAGTAGSAVVFAGLTVVIALAGLSVVGIPMLTKMGLAAAGAVAVGVLIALTLIPALLGFLPRAVLSRSARRGAKAKKAKKAEKAKEGSEHNGGSRWARFVLRRPLPVLLACVAGLGAIAIPVTGLQLGMPGDEAKPTSTTERRAYDSLAEGFGPGFNGPLTIVVDAKDTDAKDTGGANSTADAKAAARTIADRIAATKGVVSVSPPRLNAAGDTAVFSATPATAPTDEKTKDLVRTIRAERPALESATHASFEVTGSTAVNIDVAQKVQDALIPYLAVVVGLAFLLLLVVFRSLLVPLKAAAGFLLSVLAAFGAVVAVFQWGWGASLLGVEQTGPIMSLMPIFLVGIVFGLAMDYEVFLVTRMREAYVHGDRPGQAIVTGFRHSARVVVAAALIMMAVFSGFVGSAESMIKMMGFGLAIAVLFDAFVVRMALVPAVLALLGDRAWWLPRWLDKVLPNIDVEGEALSRRSPVAAVPAPDTTSERESAHV</sequence>
<feature type="transmembrane region" description="Helical" evidence="8">
    <location>
        <begin position="605"/>
        <end position="625"/>
    </location>
</feature>
<reference evidence="10 11" key="1">
    <citation type="submission" date="2024-11" db="EMBL/GenBank/DDBJ databases">
        <title>The Natural Products Discovery Center: Release of the First 8490 Sequenced Strains for Exploring Actinobacteria Biosynthetic Diversity.</title>
        <authorList>
            <person name="Kalkreuter E."/>
            <person name="Kautsar S.A."/>
            <person name="Yang D."/>
            <person name="Bader C.D."/>
            <person name="Teijaro C.N."/>
            <person name="Fluegel L."/>
            <person name="Davis C.M."/>
            <person name="Simpson J.R."/>
            <person name="Lauterbach L."/>
            <person name="Steele A.D."/>
            <person name="Gui C."/>
            <person name="Meng S."/>
            <person name="Li G."/>
            <person name="Viehrig K."/>
            <person name="Ye F."/>
            <person name="Su P."/>
            <person name="Kiefer A.F."/>
            <person name="Nichols A."/>
            <person name="Cepeda A.J."/>
            <person name="Yan W."/>
            <person name="Fan B."/>
            <person name="Jiang Y."/>
            <person name="Adhikari A."/>
            <person name="Zheng C.-J."/>
            <person name="Schuster L."/>
            <person name="Cowan T.M."/>
            <person name="Smanski M.J."/>
            <person name="Chevrette M.G."/>
            <person name="De Carvalho L.P.S."/>
            <person name="Shen B."/>
        </authorList>
    </citation>
    <scope>NUCLEOTIDE SEQUENCE [LARGE SCALE GENOMIC DNA]</scope>
    <source>
        <strain evidence="10 11">NPDC020863</strain>
    </source>
</reference>
<dbReference type="InterPro" id="IPR050545">
    <property type="entry name" value="Mycobact_MmpL"/>
</dbReference>
<evidence type="ECO:0000313" key="11">
    <source>
        <dbReference type="Proteomes" id="UP001620295"/>
    </source>
</evidence>
<dbReference type="RefSeq" id="WP_358640449.1">
    <property type="nucleotide sequence ID" value="NZ_JBFAEV010000016.1"/>
</dbReference>
<keyword evidence="5 8" id="KW-1133">Transmembrane helix</keyword>
<name>A0ABW8LQ50_9ACTN</name>
<dbReference type="InterPro" id="IPR004869">
    <property type="entry name" value="MMPL_dom"/>
</dbReference>
<feature type="transmembrane region" description="Helical" evidence="8">
    <location>
        <begin position="304"/>
        <end position="330"/>
    </location>
</feature>
<evidence type="ECO:0000256" key="6">
    <source>
        <dbReference type="ARBA" id="ARBA00023136"/>
    </source>
</evidence>
<keyword evidence="11" id="KW-1185">Reference proteome</keyword>
<keyword evidence="3" id="KW-1003">Cell membrane</keyword>
<dbReference type="PROSITE" id="PS50156">
    <property type="entry name" value="SSD"/>
    <property type="match status" value="1"/>
</dbReference>
<dbReference type="SUPFAM" id="SSF82866">
    <property type="entry name" value="Multidrug efflux transporter AcrB transmembrane domain"/>
    <property type="match status" value="2"/>
</dbReference>
<dbReference type="Proteomes" id="UP001620295">
    <property type="component" value="Unassembled WGS sequence"/>
</dbReference>
<comment type="caution">
    <text evidence="10">The sequence shown here is derived from an EMBL/GenBank/DDBJ whole genome shotgun (WGS) entry which is preliminary data.</text>
</comment>
<comment type="similarity">
    <text evidence="2">Belongs to the resistance-nodulation-cell division (RND) (TC 2.A.6) family. MmpL subfamily.</text>
</comment>
<evidence type="ECO:0000256" key="2">
    <source>
        <dbReference type="ARBA" id="ARBA00010157"/>
    </source>
</evidence>
<evidence type="ECO:0000256" key="8">
    <source>
        <dbReference type="SAM" id="Phobius"/>
    </source>
</evidence>
<feature type="transmembrane region" description="Helical" evidence="8">
    <location>
        <begin position="207"/>
        <end position="227"/>
    </location>
</feature>
<feature type="domain" description="SSD" evidence="9">
    <location>
        <begin position="197"/>
        <end position="329"/>
    </location>
</feature>
<feature type="transmembrane region" description="Helical" evidence="8">
    <location>
        <begin position="657"/>
        <end position="676"/>
    </location>
</feature>
<keyword evidence="4 8" id="KW-0812">Transmembrane</keyword>
<proteinExistence type="inferred from homology"/>
<feature type="transmembrane region" description="Helical" evidence="8">
    <location>
        <begin position="272"/>
        <end position="298"/>
    </location>
</feature>
<gene>
    <name evidence="10" type="ORF">ACI2L5_19975</name>
</gene>
<evidence type="ECO:0000256" key="1">
    <source>
        <dbReference type="ARBA" id="ARBA00004651"/>
    </source>
</evidence>
<dbReference type="PANTHER" id="PTHR33406:SF11">
    <property type="entry name" value="MEMBRANE PROTEIN SCO6666-RELATED"/>
    <property type="match status" value="1"/>
</dbReference>
<evidence type="ECO:0000256" key="3">
    <source>
        <dbReference type="ARBA" id="ARBA00022475"/>
    </source>
</evidence>
<evidence type="ECO:0000256" key="5">
    <source>
        <dbReference type="ARBA" id="ARBA00022989"/>
    </source>
</evidence>
<accession>A0ABW8LQ50</accession>
<dbReference type="Gene3D" id="1.20.1640.10">
    <property type="entry name" value="Multidrug efflux transporter AcrB transmembrane domain"/>
    <property type="match status" value="2"/>
</dbReference>
<feature type="transmembrane region" description="Helical" evidence="8">
    <location>
        <begin position="180"/>
        <end position="200"/>
    </location>
</feature>
<evidence type="ECO:0000256" key="7">
    <source>
        <dbReference type="SAM" id="MobiDB-lite"/>
    </source>
</evidence>
<feature type="transmembrane region" description="Helical" evidence="8">
    <location>
        <begin position="375"/>
        <end position="399"/>
    </location>
</feature>
<feature type="transmembrane region" description="Helical" evidence="8">
    <location>
        <begin position="233"/>
        <end position="251"/>
    </location>
</feature>
<feature type="transmembrane region" description="Helical" evidence="8">
    <location>
        <begin position="682"/>
        <end position="710"/>
    </location>
</feature>